<name>A0A0F9KRL6_9ZZZZ</name>
<evidence type="ECO:0000313" key="1">
    <source>
        <dbReference type="EMBL" id="KKM84393.1"/>
    </source>
</evidence>
<dbReference type="EMBL" id="LAZR01007573">
    <property type="protein sequence ID" value="KKM84393.1"/>
    <property type="molecule type" value="Genomic_DNA"/>
</dbReference>
<accession>A0A0F9KRL6</accession>
<proteinExistence type="predicted"/>
<organism evidence="1">
    <name type="scientific">marine sediment metagenome</name>
    <dbReference type="NCBI Taxonomy" id="412755"/>
    <lineage>
        <taxon>unclassified sequences</taxon>
        <taxon>metagenomes</taxon>
        <taxon>ecological metagenomes</taxon>
    </lineage>
</organism>
<comment type="caution">
    <text evidence="1">The sequence shown here is derived from an EMBL/GenBank/DDBJ whole genome shotgun (WGS) entry which is preliminary data.</text>
</comment>
<reference evidence="1" key="1">
    <citation type="journal article" date="2015" name="Nature">
        <title>Complex archaea that bridge the gap between prokaryotes and eukaryotes.</title>
        <authorList>
            <person name="Spang A."/>
            <person name="Saw J.H."/>
            <person name="Jorgensen S.L."/>
            <person name="Zaremba-Niedzwiedzka K."/>
            <person name="Martijn J."/>
            <person name="Lind A.E."/>
            <person name="van Eijk R."/>
            <person name="Schleper C."/>
            <person name="Guy L."/>
            <person name="Ettema T.J."/>
        </authorList>
    </citation>
    <scope>NUCLEOTIDE SEQUENCE</scope>
</reference>
<sequence length="86" mass="9596">MDAIMSDVTWSPTGSRSSHINRRFVSVWVNDFTSTDKAWGWPVRLGSYGMSLYGGKKGESLYGYEDTMELAQHAGMVALLEVENSE</sequence>
<protein>
    <submittedName>
        <fullName evidence="1">Uncharacterized protein</fullName>
    </submittedName>
</protein>
<dbReference type="AlphaFoldDB" id="A0A0F9KRL6"/>
<gene>
    <name evidence="1" type="ORF">LCGC14_1299540</name>
</gene>